<dbReference type="SUPFAM" id="SSF100950">
    <property type="entry name" value="NagB/RpiA/CoA transferase-like"/>
    <property type="match status" value="1"/>
</dbReference>
<dbReference type="KEGG" id="mpaf:R5R33_07650"/>
<keyword evidence="2" id="KW-0805">Transcription regulation</keyword>
<evidence type="ECO:0000259" key="4">
    <source>
        <dbReference type="PROSITE" id="PS51000"/>
    </source>
</evidence>
<evidence type="ECO:0000313" key="5">
    <source>
        <dbReference type="EMBL" id="WOX06995.1"/>
    </source>
</evidence>
<dbReference type="GO" id="GO:0003677">
    <property type="term" value="F:DNA binding"/>
    <property type="evidence" value="ECO:0007669"/>
    <property type="project" value="UniProtKB-KW"/>
</dbReference>
<keyword evidence="3" id="KW-0804">Transcription</keyword>
<gene>
    <name evidence="5" type="ORF">R5R33_07650</name>
</gene>
<protein>
    <submittedName>
        <fullName evidence="5">DeoR/GlpR family DNA-binding transcription regulator</fullName>
    </submittedName>
</protein>
<dbReference type="SMART" id="SM00420">
    <property type="entry name" value="HTH_DEOR"/>
    <property type="match status" value="1"/>
</dbReference>
<dbReference type="PANTHER" id="PTHR30363">
    <property type="entry name" value="HTH-TYPE TRANSCRIPTIONAL REGULATOR SRLR-RELATED"/>
    <property type="match status" value="1"/>
</dbReference>
<organism evidence="5 6">
    <name type="scientific">Microbulbifer pacificus</name>
    <dbReference type="NCBI Taxonomy" id="407164"/>
    <lineage>
        <taxon>Bacteria</taxon>
        <taxon>Pseudomonadati</taxon>
        <taxon>Pseudomonadota</taxon>
        <taxon>Gammaproteobacteria</taxon>
        <taxon>Cellvibrionales</taxon>
        <taxon>Microbulbiferaceae</taxon>
        <taxon>Microbulbifer</taxon>
    </lineage>
</organism>
<evidence type="ECO:0000256" key="1">
    <source>
        <dbReference type="ARBA" id="ARBA00022491"/>
    </source>
</evidence>
<dbReference type="GO" id="GO:0003700">
    <property type="term" value="F:DNA-binding transcription factor activity"/>
    <property type="evidence" value="ECO:0007669"/>
    <property type="project" value="InterPro"/>
</dbReference>
<dbReference type="EMBL" id="CP137555">
    <property type="protein sequence ID" value="WOX06995.1"/>
    <property type="molecule type" value="Genomic_DNA"/>
</dbReference>
<evidence type="ECO:0000256" key="2">
    <source>
        <dbReference type="ARBA" id="ARBA00023015"/>
    </source>
</evidence>
<dbReference type="InterPro" id="IPR036390">
    <property type="entry name" value="WH_DNA-bd_sf"/>
</dbReference>
<dbReference type="PANTHER" id="PTHR30363:SF4">
    <property type="entry name" value="GLYCEROL-3-PHOSPHATE REGULON REPRESSOR"/>
    <property type="match status" value="1"/>
</dbReference>
<dbReference type="SUPFAM" id="SSF46785">
    <property type="entry name" value="Winged helix' DNA-binding domain"/>
    <property type="match status" value="1"/>
</dbReference>
<proteinExistence type="predicted"/>
<dbReference type="PRINTS" id="PR00037">
    <property type="entry name" value="HTHLACR"/>
</dbReference>
<dbReference type="InterPro" id="IPR001034">
    <property type="entry name" value="DeoR_HTH"/>
</dbReference>
<accession>A0AAU0N3P8</accession>
<dbReference type="RefSeq" id="WP_318955428.1">
    <property type="nucleotide sequence ID" value="NZ_CP137555.1"/>
</dbReference>
<keyword evidence="5" id="KW-0238">DNA-binding</keyword>
<dbReference type="Pfam" id="PF00455">
    <property type="entry name" value="DeoRC"/>
    <property type="match status" value="1"/>
</dbReference>
<dbReference type="InterPro" id="IPR014036">
    <property type="entry name" value="DeoR-like_C"/>
</dbReference>
<dbReference type="SMART" id="SM01134">
    <property type="entry name" value="DeoRC"/>
    <property type="match status" value="1"/>
</dbReference>
<keyword evidence="6" id="KW-1185">Reference proteome</keyword>
<evidence type="ECO:0000313" key="6">
    <source>
        <dbReference type="Proteomes" id="UP001302477"/>
    </source>
</evidence>
<keyword evidence="1" id="KW-0678">Repressor</keyword>
<name>A0AAU0N3P8_9GAMM</name>
<dbReference type="InterPro" id="IPR037171">
    <property type="entry name" value="NagB/RpiA_transferase-like"/>
</dbReference>
<dbReference type="AlphaFoldDB" id="A0AAU0N3P8"/>
<reference evidence="5 6" key="1">
    <citation type="submission" date="2023-10" db="EMBL/GenBank/DDBJ databases">
        <title>Description of Microbulbifer bruguierae sp. nov., isolated from the sediments of mangrove plant Bruguiera sexangula and comparative genomic analyses of the genus Microbulbifer.</title>
        <authorList>
            <person name="Long M."/>
        </authorList>
    </citation>
    <scope>NUCLEOTIDE SEQUENCE [LARGE SCALE GENOMIC DNA]</scope>
    <source>
        <strain evidence="5 6">SPO729</strain>
    </source>
</reference>
<dbReference type="Pfam" id="PF08220">
    <property type="entry name" value="HTH_DeoR"/>
    <property type="match status" value="1"/>
</dbReference>
<feature type="domain" description="HTH deoR-type" evidence="4">
    <location>
        <begin position="7"/>
        <end position="62"/>
    </location>
</feature>
<dbReference type="InterPro" id="IPR050313">
    <property type="entry name" value="Carb_Metab_HTH_regulators"/>
</dbReference>
<sequence length="255" mass="27362">MNKSDIPLARRDRIAERLLGGEAVVAATLAVEFGVSEDAIRRDLRALATDGLCRRVYGGALPISPANTPITDRIKEGQEKKTALAEIAASTIQPDEFIFLDNSSTHLVLAGLLPKDYNLTVATNSILIGSALLTRKDLSLILIGGTVNNQIGGSVDASAIYSLSQMNIDRAFIGACAVSFQSGVSAFDHADASFKRTLVSSSRQRTVIVTAEKMGTRARHKFSEIEDIDQFILDKDCPKEEVDALVGIGKTILSD</sequence>
<dbReference type="Proteomes" id="UP001302477">
    <property type="component" value="Chromosome"/>
</dbReference>
<dbReference type="PROSITE" id="PS51000">
    <property type="entry name" value="HTH_DEOR_2"/>
    <property type="match status" value="1"/>
</dbReference>
<evidence type="ECO:0000256" key="3">
    <source>
        <dbReference type="ARBA" id="ARBA00023163"/>
    </source>
</evidence>